<evidence type="ECO:0000313" key="1">
    <source>
        <dbReference type="EMBL" id="KAF0897379.1"/>
    </source>
</evidence>
<comment type="caution">
    <text evidence="1">The sequence shown here is derived from an EMBL/GenBank/DDBJ whole genome shotgun (WGS) entry which is preliminary data.</text>
</comment>
<sequence length="101" mass="10876">MAVGLHPTSPTLPSAGLSQIQLRKALTCMPSLLGHRSSSLKVATLPYRNGIQGPRCVVPSTHCASTREGRDSRYRHPYGHLASRRATRAAARLGGEVVVEF</sequence>
<evidence type="ECO:0000313" key="2">
    <source>
        <dbReference type="Proteomes" id="UP000479710"/>
    </source>
</evidence>
<gene>
    <name evidence="1" type="ORF">E2562_036555</name>
</gene>
<dbReference type="EMBL" id="SPHZ02000010">
    <property type="protein sequence ID" value="KAF0897379.1"/>
    <property type="molecule type" value="Genomic_DNA"/>
</dbReference>
<keyword evidence="2" id="KW-1185">Reference proteome</keyword>
<accession>A0A6G1CAZ3</accession>
<proteinExistence type="predicted"/>
<reference evidence="1 2" key="1">
    <citation type="submission" date="2019-11" db="EMBL/GenBank/DDBJ databases">
        <title>Whole genome sequence of Oryza granulata.</title>
        <authorList>
            <person name="Li W."/>
        </authorList>
    </citation>
    <scope>NUCLEOTIDE SEQUENCE [LARGE SCALE GENOMIC DNA]</scope>
    <source>
        <strain evidence="2">cv. Menghai</strain>
        <tissue evidence="1">Leaf</tissue>
    </source>
</reference>
<name>A0A6G1CAZ3_9ORYZ</name>
<dbReference type="AlphaFoldDB" id="A0A6G1CAZ3"/>
<protein>
    <submittedName>
        <fullName evidence="1">Uncharacterized protein</fullName>
    </submittedName>
</protein>
<organism evidence="1 2">
    <name type="scientific">Oryza meyeriana var. granulata</name>
    <dbReference type="NCBI Taxonomy" id="110450"/>
    <lineage>
        <taxon>Eukaryota</taxon>
        <taxon>Viridiplantae</taxon>
        <taxon>Streptophyta</taxon>
        <taxon>Embryophyta</taxon>
        <taxon>Tracheophyta</taxon>
        <taxon>Spermatophyta</taxon>
        <taxon>Magnoliopsida</taxon>
        <taxon>Liliopsida</taxon>
        <taxon>Poales</taxon>
        <taxon>Poaceae</taxon>
        <taxon>BOP clade</taxon>
        <taxon>Oryzoideae</taxon>
        <taxon>Oryzeae</taxon>
        <taxon>Oryzinae</taxon>
        <taxon>Oryza</taxon>
        <taxon>Oryza meyeriana</taxon>
    </lineage>
</organism>
<dbReference type="Proteomes" id="UP000479710">
    <property type="component" value="Unassembled WGS sequence"/>
</dbReference>